<evidence type="ECO:0000313" key="1">
    <source>
        <dbReference type="EMBL" id="AFK38902.1"/>
    </source>
</evidence>
<dbReference type="AlphaFoldDB" id="I3SF60"/>
<dbReference type="EMBL" id="BT139107">
    <property type="protein sequence ID" value="AFK38902.1"/>
    <property type="molecule type" value="mRNA"/>
</dbReference>
<name>I3SF60_LOTJA</name>
<proteinExistence type="evidence at transcript level"/>
<reference evidence="1" key="1">
    <citation type="submission" date="2012-05" db="EMBL/GenBank/DDBJ databases">
        <authorList>
            <person name="Krishnakumar V."/>
            <person name="Cheung F."/>
            <person name="Xiao Y."/>
            <person name="Chan A."/>
            <person name="Moskal W.A."/>
            <person name="Town C.D."/>
        </authorList>
    </citation>
    <scope>NUCLEOTIDE SEQUENCE</scope>
</reference>
<accession>I3SF60</accession>
<protein>
    <submittedName>
        <fullName evidence="1">Uncharacterized protein</fullName>
    </submittedName>
</protein>
<organism evidence="1">
    <name type="scientific">Lotus japonicus</name>
    <name type="common">Lotus corniculatus var. japonicus</name>
    <dbReference type="NCBI Taxonomy" id="34305"/>
    <lineage>
        <taxon>Eukaryota</taxon>
        <taxon>Viridiplantae</taxon>
        <taxon>Streptophyta</taxon>
        <taxon>Embryophyta</taxon>
        <taxon>Tracheophyta</taxon>
        <taxon>Spermatophyta</taxon>
        <taxon>Magnoliopsida</taxon>
        <taxon>eudicotyledons</taxon>
        <taxon>Gunneridae</taxon>
        <taxon>Pentapetalae</taxon>
        <taxon>rosids</taxon>
        <taxon>fabids</taxon>
        <taxon>Fabales</taxon>
        <taxon>Fabaceae</taxon>
        <taxon>Papilionoideae</taxon>
        <taxon>50 kb inversion clade</taxon>
        <taxon>NPAAA clade</taxon>
        <taxon>Hologalegina</taxon>
        <taxon>robinioid clade</taxon>
        <taxon>Loteae</taxon>
        <taxon>Lotus</taxon>
    </lineage>
</organism>
<sequence length="34" mass="3578">MFAVILAPASSNPLRASSSILLNSAFAFSPNRVK</sequence>